<evidence type="ECO:0000313" key="2">
    <source>
        <dbReference type="Proteomes" id="UP001056756"/>
    </source>
</evidence>
<dbReference type="Proteomes" id="UP001056756">
    <property type="component" value="Chromosome"/>
</dbReference>
<dbReference type="EMBL" id="CP097899">
    <property type="protein sequence ID" value="URN94630.1"/>
    <property type="molecule type" value="Genomic_DNA"/>
</dbReference>
<organism evidence="1 2">
    <name type="scientific">Candidatus Pristimantibacillus lignocellulolyticus</name>
    <dbReference type="NCBI Taxonomy" id="2994561"/>
    <lineage>
        <taxon>Bacteria</taxon>
        <taxon>Bacillati</taxon>
        <taxon>Bacillota</taxon>
        <taxon>Bacilli</taxon>
        <taxon>Bacillales</taxon>
        <taxon>Paenibacillaceae</taxon>
        <taxon>Candidatus Pristimantibacillus</taxon>
    </lineage>
</organism>
<evidence type="ECO:0000313" key="1">
    <source>
        <dbReference type="EMBL" id="URN94630.1"/>
    </source>
</evidence>
<reference evidence="1" key="1">
    <citation type="submission" date="2022-05" db="EMBL/GenBank/DDBJ databases">
        <title>Novel bacterial taxa in a minimal lignocellulolytic consortium and its capacity to transform plastics disclosed by genome-resolved metagenomics.</title>
        <authorList>
            <person name="Rodriguez C.A.D."/>
            <person name="Diaz-Garcia L."/>
            <person name="Herrera K."/>
            <person name="Tarazona N.A."/>
            <person name="Sproer C."/>
            <person name="Overmann J."/>
            <person name="Jimenez D.J."/>
        </authorList>
    </citation>
    <scope>NUCLEOTIDE SEQUENCE</scope>
    <source>
        <strain evidence="1">MAG5</strain>
    </source>
</reference>
<name>A0A9J6ZEP8_9BACL</name>
<dbReference type="AlphaFoldDB" id="A0A9J6ZEP8"/>
<gene>
    <name evidence="1" type="ORF">NAG76_22905</name>
</gene>
<proteinExistence type="predicted"/>
<accession>A0A9J6ZEP8</accession>
<protein>
    <submittedName>
        <fullName evidence="1">Uncharacterized protein</fullName>
    </submittedName>
</protein>
<sequence length="63" mass="7238">MTLTYRLEVNGYVIMDSGVDWIVQDTFIPFPRDTIEESAQAHINEILANREPSNQEETKVAQL</sequence>
<dbReference type="KEGG" id="plig:NAG76_22905"/>